<comment type="caution">
    <text evidence="3">The sequence shown here is derived from an EMBL/GenBank/DDBJ whole genome shotgun (WGS) entry which is preliminary data.</text>
</comment>
<sequence length="264" mass="28778">MSYSLLKYEIDRDVAVVTMNSPPANWMSRELLFELEDAVNRLKNEVDIRAVVIASSCEGYFSAGADISMLKDAMLKDIGEETLDMIPRAQAIFNSLEDVPLPTVAAISGHALGGGLELVLACDFRFMAKGSGRIGLPEARLGLIPSFGGTQRLPSIVGRAKALEMMINGLQLKSNEAKEIGLLTDVFEGAELMEKSMSYARRLAKQATGAIARIKKCVNTGLREGFDRGIIEEARAFREIVKTADAKEGIEDFLSGRRPRFTGS</sequence>
<dbReference type="PANTHER" id="PTHR11941:SF54">
    <property type="entry name" value="ENOYL-COA HYDRATASE, MITOCHONDRIAL"/>
    <property type="match status" value="1"/>
</dbReference>
<dbReference type="GO" id="GO:0003824">
    <property type="term" value="F:catalytic activity"/>
    <property type="evidence" value="ECO:0007669"/>
    <property type="project" value="InterPro"/>
</dbReference>
<evidence type="ECO:0000313" key="4">
    <source>
        <dbReference type="Proteomes" id="UP000809273"/>
    </source>
</evidence>
<name>A0A9D8PP63_9DELT</name>
<protein>
    <submittedName>
        <fullName evidence="3">Enoyl-CoA hydratase/isomerase family protein</fullName>
    </submittedName>
</protein>
<dbReference type="InterPro" id="IPR029045">
    <property type="entry name" value="ClpP/crotonase-like_dom_sf"/>
</dbReference>
<dbReference type="AlphaFoldDB" id="A0A9D8PP63"/>
<dbReference type="GO" id="GO:0006635">
    <property type="term" value="P:fatty acid beta-oxidation"/>
    <property type="evidence" value="ECO:0007669"/>
    <property type="project" value="TreeGrafter"/>
</dbReference>
<dbReference type="InterPro" id="IPR018376">
    <property type="entry name" value="Enoyl-CoA_hyd/isom_CS"/>
</dbReference>
<dbReference type="CDD" id="cd06558">
    <property type="entry name" value="crotonase-like"/>
    <property type="match status" value="1"/>
</dbReference>
<comment type="similarity">
    <text evidence="1 2">Belongs to the enoyl-CoA hydratase/isomerase family.</text>
</comment>
<evidence type="ECO:0000256" key="1">
    <source>
        <dbReference type="ARBA" id="ARBA00005254"/>
    </source>
</evidence>
<reference evidence="3" key="1">
    <citation type="journal article" date="2021" name="Environ. Microbiol.">
        <title>Genomic characterization of three novel Desulfobacterota classes expand the metabolic and phylogenetic diversity of the phylum.</title>
        <authorList>
            <person name="Murphy C.L."/>
            <person name="Biggerstaff J."/>
            <person name="Eichhorn A."/>
            <person name="Ewing E."/>
            <person name="Shahan R."/>
            <person name="Soriano D."/>
            <person name="Stewart S."/>
            <person name="VanMol K."/>
            <person name="Walker R."/>
            <person name="Walters P."/>
            <person name="Elshahed M.S."/>
            <person name="Youssef N.H."/>
        </authorList>
    </citation>
    <scope>NUCLEOTIDE SEQUENCE</scope>
    <source>
        <strain evidence="3">Zod_Metabat.24</strain>
    </source>
</reference>
<dbReference type="InterPro" id="IPR001753">
    <property type="entry name" value="Enoyl-CoA_hydra/iso"/>
</dbReference>
<accession>A0A9D8PP63</accession>
<gene>
    <name evidence="3" type="ORF">JW984_12505</name>
</gene>
<reference evidence="3" key="2">
    <citation type="submission" date="2021-01" db="EMBL/GenBank/DDBJ databases">
        <authorList>
            <person name="Hahn C.R."/>
            <person name="Youssef N.H."/>
            <person name="Elshahed M."/>
        </authorList>
    </citation>
    <scope>NUCLEOTIDE SEQUENCE</scope>
    <source>
        <strain evidence="3">Zod_Metabat.24</strain>
    </source>
</reference>
<dbReference type="EMBL" id="JAFGIX010000062">
    <property type="protein sequence ID" value="MBN1574009.1"/>
    <property type="molecule type" value="Genomic_DNA"/>
</dbReference>
<dbReference type="PANTHER" id="PTHR11941">
    <property type="entry name" value="ENOYL-COA HYDRATASE-RELATED"/>
    <property type="match status" value="1"/>
</dbReference>
<evidence type="ECO:0000256" key="2">
    <source>
        <dbReference type="RuleBase" id="RU003707"/>
    </source>
</evidence>
<evidence type="ECO:0000313" key="3">
    <source>
        <dbReference type="EMBL" id="MBN1574009.1"/>
    </source>
</evidence>
<dbReference type="Proteomes" id="UP000809273">
    <property type="component" value="Unassembled WGS sequence"/>
</dbReference>
<dbReference type="PROSITE" id="PS00166">
    <property type="entry name" value="ENOYL_COA_HYDRATASE"/>
    <property type="match status" value="1"/>
</dbReference>
<organism evidence="3 4">
    <name type="scientific">Candidatus Zymogenus saltonus</name>
    <dbReference type="NCBI Taxonomy" id="2844893"/>
    <lineage>
        <taxon>Bacteria</taxon>
        <taxon>Deltaproteobacteria</taxon>
        <taxon>Candidatus Zymogenia</taxon>
        <taxon>Candidatus Zymogeniales</taxon>
        <taxon>Candidatus Zymogenaceae</taxon>
        <taxon>Candidatus Zymogenus</taxon>
    </lineage>
</organism>
<dbReference type="Pfam" id="PF00378">
    <property type="entry name" value="ECH_1"/>
    <property type="match status" value="1"/>
</dbReference>
<dbReference type="Gene3D" id="3.90.226.10">
    <property type="entry name" value="2-enoyl-CoA Hydratase, Chain A, domain 1"/>
    <property type="match status" value="1"/>
</dbReference>
<proteinExistence type="inferred from homology"/>
<dbReference type="SUPFAM" id="SSF52096">
    <property type="entry name" value="ClpP/crotonase"/>
    <property type="match status" value="1"/>
</dbReference>